<keyword evidence="5" id="KW-0964">Secreted</keyword>
<dbReference type="Pfam" id="PF00614">
    <property type="entry name" value="PLDc"/>
    <property type="match status" value="1"/>
</dbReference>
<dbReference type="PROSITE" id="PS50035">
    <property type="entry name" value="PLD"/>
    <property type="match status" value="2"/>
</dbReference>
<dbReference type="InterPro" id="IPR001736">
    <property type="entry name" value="PLipase_D/transphosphatidylase"/>
</dbReference>
<dbReference type="SUPFAM" id="SSF56024">
    <property type="entry name" value="Phospholipase D/nuclease"/>
    <property type="match status" value="2"/>
</dbReference>
<dbReference type="Proteomes" id="UP001557465">
    <property type="component" value="Unassembled WGS sequence"/>
</dbReference>
<evidence type="ECO:0000259" key="10">
    <source>
        <dbReference type="PROSITE" id="PS50035"/>
    </source>
</evidence>
<feature type="domain" description="PLD phosphodiesterase" evidence="10">
    <location>
        <begin position="409"/>
        <end position="436"/>
    </location>
</feature>
<evidence type="ECO:0000256" key="4">
    <source>
        <dbReference type="ARBA" id="ARBA00018392"/>
    </source>
</evidence>
<dbReference type="PANTHER" id="PTHR18896:SF76">
    <property type="entry name" value="PHOSPHOLIPASE"/>
    <property type="match status" value="1"/>
</dbReference>
<sequence length="525" mass="59247">MERLLKAGIQAASRTKLLLTAAEAYPALEGAFLDARQDIHLSFRIFDLETKLRSMRGREVGATWFDLLVHVLRRGVPIRIDLADFDPCARPDLHRGTWRTMRLLAAARELAGPRARLDARALMHPAQSGFFMRLAFWPMVMGKLAKHAQWLNAQPENSRDTLLRDMPGLVAYLSGDGGRGFKRRMLSLPKLFPATHHQKIALFDGKWLYIGGLDLNDRRYDTPDHARVGSQTWHDVQLMVTGPVTREARLHLDNFHEVAAREQDAAPPRRLLRTISRRRRFAPFAIGPSPQHREIATAHEMLIARAQKLIYLETQYFRSLSLAKHLAKAAKERPDLNLILIVPAAPEKLAFGKGLTSDVRFGEYLQARAIGIVQRAFGTRAFIGNPAQPRTMRSSTLQQTENDRLNGAPMVYLHAKVSIFDDDSAVVSSANLNGRSLAWDTEAGIYLRRSDGIEAMRSRIMRHWLPEGADPRCFELDNAAASWAKIAQQNADLPPDERGGFLMPYDRAAAQRVGRWLPFIPDEMV</sequence>
<evidence type="ECO:0000256" key="7">
    <source>
        <dbReference type="ARBA" id="ARBA00022801"/>
    </source>
</evidence>
<evidence type="ECO:0000256" key="5">
    <source>
        <dbReference type="ARBA" id="ARBA00022525"/>
    </source>
</evidence>
<dbReference type="Gene3D" id="3.30.870.10">
    <property type="entry name" value="Endonuclease Chain A"/>
    <property type="match status" value="2"/>
</dbReference>
<accession>A0ABV3TIY2</accession>
<dbReference type="InterPro" id="IPR025202">
    <property type="entry name" value="PLD-like_dom"/>
</dbReference>
<evidence type="ECO:0000256" key="8">
    <source>
        <dbReference type="ARBA" id="ARBA00023098"/>
    </source>
</evidence>
<dbReference type="PANTHER" id="PTHR18896">
    <property type="entry name" value="PHOSPHOLIPASE D"/>
    <property type="match status" value="1"/>
</dbReference>
<evidence type="ECO:0000313" key="11">
    <source>
        <dbReference type="EMBL" id="MEX1661242.1"/>
    </source>
</evidence>
<dbReference type="InterPro" id="IPR015679">
    <property type="entry name" value="PLipase_D_fam"/>
</dbReference>
<keyword evidence="12" id="KW-1185">Reference proteome</keyword>
<evidence type="ECO:0000313" key="12">
    <source>
        <dbReference type="Proteomes" id="UP001557465"/>
    </source>
</evidence>
<feature type="domain" description="PLD phosphodiesterase" evidence="10">
    <location>
        <begin position="192"/>
        <end position="219"/>
    </location>
</feature>
<name>A0ABV3TIY2_9RHOB</name>
<evidence type="ECO:0000256" key="6">
    <source>
        <dbReference type="ARBA" id="ARBA00022737"/>
    </source>
</evidence>
<keyword evidence="7" id="KW-0378">Hydrolase</keyword>
<protein>
    <recommendedName>
        <fullName evidence="4">Phospholipase D</fullName>
    </recommendedName>
    <alternativeName>
        <fullName evidence="9">Choline phosphatase</fullName>
    </alternativeName>
</protein>
<comment type="catalytic activity">
    <reaction evidence="1">
        <text>a 1,2-diacyl-sn-glycero-3-phosphocholine + H2O = a 1,2-diacyl-sn-glycero-3-phosphate + choline + H(+)</text>
        <dbReference type="Rhea" id="RHEA:14445"/>
        <dbReference type="ChEBI" id="CHEBI:15354"/>
        <dbReference type="ChEBI" id="CHEBI:15377"/>
        <dbReference type="ChEBI" id="CHEBI:15378"/>
        <dbReference type="ChEBI" id="CHEBI:57643"/>
        <dbReference type="ChEBI" id="CHEBI:58608"/>
        <dbReference type="EC" id="3.1.4.4"/>
    </reaction>
</comment>
<dbReference type="CDD" id="cd09105">
    <property type="entry name" value="PLDc_vPLD1_2_like_2"/>
    <property type="match status" value="1"/>
</dbReference>
<comment type="caution">
    <text evidence="11">The sequence shown here is derived from an EMBL/GenBank/DDBJ whole genome shotgun (WGS) entry which is preliminary data.</text>
</comment>
<dbReference type="SMART" id="SM00155">
    <property type="entry name" value="PLDc"/>
    <property type="match status" value="2"/>
</dbReference>
<gene>
    <name evidence="11" type="ORF">AB4874_06205</name>
</gene>
<dbReference type="EMBL" id="JBFRYC010000003">
    <property type="protein sequence ID" value="MEX1661242.1"/>
    <property type="molecule type" value="Genomic_DNA"/>
</dbReference>
<reference evidence="11 12" key="1">
    <citation type="journal article" date="2011" name="Int. J. Syst. Evol. Microbiol.">
        <title>Zhongshania antarctica gen. nov., sp. nov. and Zhongshania guokunii sp. nov., gammaproteobacteria respectively isolated from coastal attached (fast) ice and surface seawater of the Antarctic.</title>
        <authorList>
            <person name="Li H.J."/>
            <person name="Zhang X.Y."/>
            <person name="Chen C.X."/>
            <person name="Zhang Y.J."/>
            <person name="Gao Z.M."/>
            <person name="Yu Y."/>
            <person name="Chen X.L."/>
            <person name="Chen B."/>
            <person name="Zhang Y.Z."/>
        </authorList>
    </citation>
    <scope>NUCLEOTIDE SEQUENCE [LARGE SCALE GENOMIC DNA]</scope>
    <source>
        <strain evidence="11 12">15-R06ZXC-3</strain>
    </source>
</reference>
<keyword evidence="6" id="KW-0677">Repeat</keyword>
<comment type="subcellular location">
    <subcellularLocation>
        <location evidence="3">Secreted</location>
    </subcellularLocation>
</comment>
<dbReference type="RefSeq" id="WP_368391329.1">
    <property type="nucleotide sequence ID" value="NZ_JBFRYC010000003.1"/>
</dbReference>
<evidence type="ECO:0000256" key="2">
    <source>
        <dbReference type="ARBA" id="ARBA00003145"/>
    </source>
</evidence>
<dbReference type="Pfam" id="PF13091">
    <property type="entry name" value="PLDc_2"/>
    <property type="match status" value="1"/>
</dbReference>
<organism evidence="11 12">
    <name type="scientific">Thioclava arctica</name>
    <dbReference type="NCBI Taxonomy" id="3238301"/>
    <lineage>
        <taxon>Bacteria</taxon>
        <taxon>Pseudomonadati</taxon>
        <taxon>Pseudomonadota</taxon>
        <taxon>Alphaproteobacteria</taxon>
        <taxon>Rhodobacterales</taxon>
        <taxon>Paracoccaceae</taxon>
        <taxon>Thioclava</taxon>
    </lineage>
</organism>
<proteinExistence type="predicted"/>
<comment type="function">
    <text evidence="2">Could be a virulence factor.</text>
</comment>
<keyword evidence="8" id="KW-0443">Lipid metabolism</keyword>
<evidence type="ECO:0000256" key="3">
    <source>
        <dbReference type="ARBA" id="ARBA00004613"/>
    </source>
</evidence>
<evidence type="ECO:0000256" key="1">
    <source>
        <dbReference type="ARBA" id="ARBA00000798"/>
    </source>
</evidence>
<evidence type="ECO:0000256" key="9">
    <source>
        <dbReference type="ARBA" id="ARBA00029594"/>
    </source>
</evidence>